<keyword evidence="11" id="KW-1185">Reference proteome</keyword>
<dbReference type="GO" id="GO:0008017">
    <property type="term" value="F:microtubule binding"/>
    <property type="evidence" value="ECO:0007669"/>
    <property type="project" value="TreeGrafter"/>
</dbReference>
<evidence type="ECO:0000256" key="5">
    <source>
        <dbReference type="ARBA" id="ARBA00023212"/>
    </source>
</evidence>
<dbReference type="PROSITE" id="PS50082">
    <property type="entry name" value="WD_REPEATS_2"/>
    <property type="match status" value="1"/>
</dbReference>
<evidence type="ECO:0000259" key="9">
    <source>
        <dbReference type="Pfam" id="PF23409"/>
    </source>
</evidence>
<dbReference type="InterPro" id="IPR050630">
    <property type="entry name" value="WD_repeat_EMAP"/>
</dbReference>
<dbReference type="InterPro" id="IPR015943">
    <property type="entry name" value="WD40/YVTN_repeat-like_dom_sf"/>
</dbReference>
<name>A0A914ZMQ4_PARUN</name>
<dbReference type="InterPro" id="IPR055439">
    <property type="entry name" value="Beta-prop_EML_1st"/>
</dbReference>
<feature type="domain" description="EML-like second beta-propeller" evidence="10">
    <location>
        <begin position="662"/>
        <end position="924"/>
    </location>
</feature>
<reference evidence="12" key="1">
    <citation type="submission" date="2022-11" db="UniProtKB">
        <authorList>
            <consortium name="WormBaseParasite"/>
        </authorList>
    </citation>
    <scope>IDENTIFICATION</scope>
</reference>
<evidence type="ECO:0000256" key="6">
    <source>
        <dbReference type="PROSITE-ProRule" id="PRU00221"/>
    </source>
</evidence>
<dbReference type="PROSITE" id="PS50294">
    <property type="entry name" value="WD_REPEATS_REGION"/>
    <property type="match status" value="1"/>
</dbReference>
<evidence type="ECO:0000256" key="2">
    <source>
        <dbReference type="ARBA" id="ARBA00022574"/>
    </source>
</evidence>
<feature type="domain" description="EML-like first beta-propeller" evidence="9">
    <location>
        <begin position="354"/>
        <end position="645"/>
    </location>
</feature>
<dbReference type="Pfam" id="PF23409">
    <property type="entry name" value="Beta-prop_EML"/>
    <property type="match status" value="1"/>
</dbReference>
<protein>
    <submittedName>
        <fullName evidence="12">HELP domain-containing protein</fullName>
    </submittedName>
</protein>
<dbReference type="PANTHER" id="PTHR13720">
    <property type="entry name" value="WD-40 REPEAT PROTEIN"/>
    <property type="match status" value="1"/>
</dbReference>
<dbReference type="GO" id="GO:0005874">
    <property type="term" value="C:microtubule"/>
    <property type="evidence" value="ECO:0007669"/>
    <property type="project" value="UniProtKB-KW"/>
</dbReference>
<dbReference type="InterPro" id="IPR005108">
    <property type="entry name" value="HELP"/>
</dbReference>
<dbReference type="InterPro" id="IPR049813">
    <property type="entry name" value="Elp-1-like_TD"/>
</dbReference>
<feature type="repeat" description="WD" evidence="6">
    <location>
        <begin position="655"/>
        <end position="687"/>
    </location>
</feature>
<organism evidence="11 12">
    <name type="scientific">Parascaris univalens</name>
    <name type="common">Nematode worm</name>
    <dbReference type="NCBI Taxonomy" id="6257"/>
    <lineage>
        <taxon>Eukaryota</taxon>
        <taxon>Metazoa</taxon>
        <taxon>Ecdysozoa</taxon>
        <taxon>Nematoda</taxon>
        <taxon>Chromadorea</taxon>
        <taxon>Rhabditida</taxon>
        <taxon>Spirurina</taxon>
        <taxon>Ascaridomorpha</taxon>
        <taxon>Ascaridoidea</taxon>
        <taxon>Ascarididae</taxon>
        <taxon>Parascaris</taxon>
    </lineage>
</organism>
<dbReference type="InterPro" id="IPR001680">
    <property type="entry name" value="WD40_rpt"/>
</dbReference>
<evidence type="ECO:0000313" key="12">
    <source>
        <dbReference type="WBParaSite" id="PgB05_g156_t04"/>
    </source>
</evidence>
<dbReference type="SUPFAM" id="SSF50978">
    <property type="entry name" value="WD40 repeat-like"/>
    <property type="match status" value="2"/>
</dbReference>
<keyword evidence="5" id="KW-0206">Cytoskeleton</keyword>
<dbReference type="GO" id="GO:0000226">
    <property type="term" value="P:microtubule cytoskeleton organization"/>
    <property type="evidence" value="ECO:0007669"/>
    <property type="project" value="TreeGrafter"/>
</dbReference>
<keyword evidence="3" id="KW-0493">Microtubule</keyword>
<keyword evidence="2 6" id="KW-0853">WD repeat</keyword>
<keyword evidence="4" id="KW-0677">Repeat</keyword>
<dbReference type="InterPro" id="IPR036322">
    <property type="entry name" value="WD40_repeat_dom_sf"/>
</dbReference>
<dbReference type="Gene3D" id="2.130.10.10">
    <property type="entry name" value="YVTN repeat-like/Quinoprotein amine dehydrogenase"/>
    <property type="match status" value="2"/>
</dbReference>
<dbReference type="AlphaFoldDB" id="A0A914ZMQ4"/>
<evidence type="ECO:0000256" key="4">
    <source>
        <dbReference type="ARBA" id="ARBA00022737"/>
    </source>
</evidence>
<feature type="coiled-coil region" evidence="7">
    <location>
        <begin position="26"/>
        <end position="53"/>
    </location>
</feature>
<accession>A0A914ZMQ4</accession>
<dbReference type="GO" id="GO:0072686">
    <property type="term" value="C:mitotic spindle"/>
    <property type="evidence" value="ECO:0007669"/>
    <property type="project" value="TreeGrafter"/>
</dbReference>
<feature type="compositionally biased region" description="Polar residues" evidence="8">
    <location>
        <begin position="147"/>
        <end position="167"/>
    </location>
</feature>
<evidence type="ECO:0000256" key="3">
    <source>
        <dbReference type="ARBA" id="ARBA00022701"/>
    </source>
</evidence>
<proteinExistence type="predicted"/>
<sequence length="924" mass="102191">MNGVDRNCEGLVPTSLIQEHHIASWNEMLNAENASIRERVYELERKVQSQEDELVCLRSSTADLLRRLTILEQSASQQSFTQRIAPSHTNDVFSRLSATSHSAERARVTGNRAFSQSTCNLRSYNSPPILANGHRTISPSPIRRSSVESGTWNGCDQETPPQHTTNVPRRYMRNGPARANIVNISTGRSARGSPMRKWMSNVDMKESNNNNIDHLRSAPKVSAVNNSSIQMLTLSNSAHNAKSLLRLGSLNSLAASHRSLSQLGCNVRDPVYFAEQRMLQVFIRGKPVMLTVPDSVDTINPLRELDAPKKGAQLEWVHGYRGKDSRGNLHKLPTGELVYFTGAVVVLHNVDEGTQRHYTQHTSEIKCIAIHPNKLHIATGQTSRHSPEKKILNEHRSPICSPSELGSILEADQTQAHVRVWDSVTLQTLRILGTRDASFEKGISCVAFSRTDGGTLLAAIDDSFEHTLSVWDWQRRKRLTETKSANDQVFACEFHPLFKNVIVSFGKGHFNFWTFDDITLSKKPAVFEGRDKPKLVLSICFTENGYVASGDSNGTISLWDPKTIKIVKQAFKVHDGGVWALCSIGGGRIVSGGKDRSLIEWNVTDLIRIHGPTLLPDDAGIIRTIAPASGSLVLVGTTRNSILRGDVKRGFHYVHQGHADELWALCAHPSTGQFLSGSIDGTLRLWDSLSKAVVWSMQIQEGVSCVDFHCSGNIFAVGTPVGSWIVYDTGTRDPVLTIAESTQPVSNVRFSPNGKLVAIATKESHFYLYSVSENLHRFTKTTQFSGFASFITALDWSVDGNLIRTNNNDFEQHIWCVPSGRLAETNAVRDASWSSSRCLVSFENGCITQNLPGVMAIERSPDSTFVAVAIDNGAIRFYEYPTTTVAAAYKEIFGHSAFIANLAFLSSRLISIGARDAAIFQWRL</sequence>
<feature type="region of interest" description="Disordered" evidence="8">
    <location>
        <begin position="130"/>
        <end position="167"/>
    </location>
</feature>
<evidence type="ECO:0000313" key="11">
    <source>
        <dbReference type="Proteomes" id="UP000887569"/>
    </source>
</evidence>
<evidence type="ECO:0000259" key="10">
    <source>
        <dbReference type="Pfam" id="PF23414"/>
    </source>
</evidence>
<keyword evidence="5" id="KW-0963">Cytoplasm</keyword>
<comment type="subcellular location">
    <subcellularLocation>
        <location evidence="1">Cytoplasm</location>
        <location evidence="1">Cytoskeleton</location>
    </subcellularLocation>
</comment>
<evidence type="ECO:0000256" key="1">
    <source>
        <dbReference type="ARBA" id="ARBA00004245"/>
    </source>
</evidence>
<dbReference type="CDD" id="cd21931">
    <property type="entry name" value="TD_EMAP-like"/>
    <property type="match status" value="1"/>
</dbReference>
<evidence type="ECO:0000256" key="8">
    <source>
        <dbReference type="SAM" id="MobiDB-lite"/>
    </source>
</evidence>
<dbReference type="WBParaSite" id="PgB05_g156_t04">
    <property type="protein sequence ID" value="PgB05_g156_t04"/>
    <property type="gene ID" value="PgB05_g156"/>
</dbReference>
<dbReference type="Proteomes" id="UP000887569">
    <property type="component" value="Unplaced"/>
</dbReference>
<dbReference type="Pfam" id="PF03451">
    <property type="entry name" value="HELP"/>
    <property type="match status" value="1"/>
</dbReference>
<evidence type="ECO:0000256" key="7">
    <source>
        <dbReference type="SAM" id="Coils"/>
    </source>
</evidence>
<dbReference type="PANTHER" id="PTHR13720:SF50">
    <property type="entry name" value="ECHINODERM MICROTUBULE-ASSOCIATED PROTEIN-LIKE 2"/>
    <property type="match status" value="1"/>
</dbReference>
<dbReference type="SMART" id="SM00320">
    <property type="entry name" value="WD40"/>
    <property type="match status" value="11"/>
</dbReference>
<keyword evidence="7" id="KW-0175">Coiled coil</keyword>
<dbReference type="InterPro" id="IPR055442">
    <property type="entry name" value="Beta-prop_EML-like_2nd"/>
</dbReference>
<dbReference type="Pfam" id="PF23414">
    <property type="entry name" value="Beta-prop_EML_2"/>
    <property type="match status" value="1"/>
</dbReference>